<comment type="caution">
    <text evidence="2">The sequence shown here is derived from an EMBL/GenBank/DDBJ whole genome shotgun (WGS) entry which is preliminary data.</text>
</comment>
<feature type="transmembrane region" description="Helical" evidence="1">
    <location>
        <begin position="323"/>
        <end position="341"/>
    </location>
</feature>
<feature type="transmembrane region" description="Helical" evidence="1">
    <location>
        <begin position="21"/>
        <end position="43"/>
    </location>
</feature>
<feature type="transmembrane region" description="Helical" evidence="1">
    <location>
        <begin position="353"/>
        <end position="373"/>
    </location>
</feature>
<name>A0A414FYJ2_9ACTN</name>
<dbReference type="EMBL" id="QSJI01000002">
    <property type="protein sequence ID" value="RHD56620.1"/>
    <property type="molecule type" value="Genomic_DNA"/>
</dbReference>
<protein>
    <recommendedName>
        <fullName evidence="4">Glycosyltransferase RgtA/B/C/D-like domain-containing protein</fullName>
    </recommendedName>
</protein>
<evidence type="ECO:0000256" key="1">
    <source>
        <dbReference type="SAM" id="Phobius"/>
    </source>
</evidence>
<gene>
    <name evidence="2" type="ORF">DW787_03520</name>
</gene>
<dbReference type="RefSeq" id="WP_118271664.1">
    <property type="nucleotide sequence ID" value="NZ_QSJI01000002.1"/>
</dbReference>
<feature type="transmembrane region" description="Helical" evidence="1">
    <location>
        <begin position="97"/>
        <end position="116"/>
    </location>
</feature>
<feature type="transmembrane region" description="Helical" evidence="1">
    <location>
        <begin position="172"/>
        <end position="189"/>
    </location>
</feature>
<accession>A0A414FYJ2</accession>
<feature type="transmembrane region" description="Helical" evidence="1">
    <location>
        <begin position="128"/>
        <end position="160"/>
    </location>
</feature>
<feature type="transmembrane region" description="Helical" evidence="1">
    <location>
        <begin position="379"/>
        <end position="400"/>
    </location>
</feature>
<sequence length="585" mass="63536">MRDGVSVRGRVGALAEFRTSRWVVPCGALIAFAPIVLVCALQAPMYPMSPDEQMQALYASGRYLASGPNWLMPYSLAPISVPLSLLYRLLPQLPWYPLMLLILIGASWSISLIQVMRSRMNDPLCLSLVTIFLACDVISTMYLTFTIVSFLTVSAGLMLLVGRSAFARDPRVHASDVVGLVLIVLGYALRPESGQVAFVLFSPFALWVLAANRNVASISRMLAAVLGVALCVGVGQAAYRSTPGWETYPDYLAAGRRSLDYPDLPVEEVRAIAPELSEEDVALLHEWMFIDEDVFGIDFFSRYGEAREHISLDNARDALGAKTTYALIGLTAAMAACAWALTGDIGRRDGVCLLAFGVVLMLLVSCVLLILRARVRVHVVMPLAFCAMMSLVMCAHAPVASSIGVHARVSERGGSRGGRGMALPIAALLFSVVACGGFWAVVVRPLRAQAAAPTVAAVADYVEENPDQLVVFARTQTLLYPSYDAFSFERWSYPENVLQVGGWMSHTAPWRDFLERHDLSLGSTFADLADRDDVVTVVADGKVDVIRAYLEGQTGRGAEVEVLEDLGPGLIDTSSRIVVCRFESV</sequence>
<dbReference type="Proteomes" id="UP000286050">
    <property type="component" value="Unassembled WGS sequence"/>
</dbReference>
<organism evidence="2 3">
    <name type="scientific">Collinsella intestinalis</name>
    <dbReference type="NCBI Taxonomy" id="147207"/>
    <lineage>
        <taxon>Bacteria</taxon>
        <taxon>Bacillati</taxon>
        <taxon>Actinomycetota</taxon>
        <taxon>Coriobacteriia</taxon>
        <taxon>Coriobacteriales</taxon>
        <taxon>Coriobacteriaceae</taxon>
        <taxon>Collinsella</taxon>
    </lineage>
</organism>
<dbReference type="AlphaFoldDB" id="A0A414FYJ2"/>
<evidence type="ECO:0008006" key="4">
    <source>
        <dbReference type="Google" id="ProtNLM"/>
    </source>
</evidence>
<feature type="transmembrane region" description="Helical" evidence="1">
    <location>
        <begin position="421"/>
        <end position="442"/>
    </location>
</feature>
<evidence type="ECO:0000313" key="2">
    <source>
        <dbReference type="EMBL" id="RHD56620.1"/>
    </source>
</evidence>
<feature type="transmembrane region" description="Helical" evidence="1">
    <location>
        <begin position="195"/>
        <end position="212"/>
    </location>
</feature>
<feature type="transmembrane region" description="Helical" evidence="1">
    <location>
        <begin position="71"/>
        <end position="90"/>
    </location>
</feature>
<keyword evidence="1" id="KW-0812">Transmembrane</keyword>
<keyword evidence="1" id="KW-0472">Membrane</keyword>
<proteinExistence type="predicted"/>
<evidence type="ECO:0000313" key="3">
    <source>
        <dbReference type="Proteomes" id="UP000286050"/>
    </source>
</evidence>
<reference evidence="2 3" key="1">
    <citation type="submission" date="2018-08" db="EMBL/GenBank/DDBJ databases">
        <title>A genome reference for cultivated species of the human gut microbiota.</title>
        <authorList>
            <person name="Zou Y."/>
            <person name="Xue W."/>
            <person name="Luo G."/>
        </authorList>
    </citation>
    <scope>NUCLEOTIDE SEQUENCE [LARGE SCALE GENOMIC DNA]</scope>
    <source>
        <strain evidence="2 3">AM30-5LB</strain>
    </source>
</reference>
<keyword evidence="1" id="KW-1133">Transmembrane helix</keyword>